<dbReference type="Proteomes" id="UP000838878">
    <property type="component" value="Chromosome 9"/>
</dbReference>
<accession>A0A8J9VFM4</accession>
<feature type="non-terminal residue" evidence="4">
    <location>
        <position position="304"/>
    </location>
</feature>
<evidence type="ECO:0000256" key="2">
    <source>
        <dbReference type="SAM" id="MobiDB-lite"/>
    </source>
</evidence>
<sequence>MSTIARSPPGHSLKHTASDSDISTIIPCTPMSSNITLRSKRPRESSEEKFSTFKDEIKNMIESWKETQNSMLSKLVSEVSVIKQQNNDIKKSNEEIEKSLEFLNFHFEEMKKKIENLEAERKQHLLQISSLELKLDDIERNSKLSTIEMRNIPFIAQPESKATLSKIVQDTCKALDVNIQPNNIRDVYRLNGKSGKNTVIADLTTVIAKHDVINAAKKYNKDHPTQRLSTATIGFQGPITPIYVSEALTSKGRRLFFLARDFAKSHQYKFCWTTHGKIFLRKAPDSPHIEVKNEELLATLRNQK</sequence>
<keyword evidence="5" id="KW-1185">Reference proteome</keyword>
<reference evidence="4" key="1">
    <citation type="submission" date="2021-12" db="EMBL/GenBank/DDBJ databases">
        <authorList>
            <person name="Martin H S."/>
        </authorList>
    </citation>
    <scope>NUCLEOTIDE SEQUENCE</scope>
</reference>
<dbReference type="EMBL" id="OV170229">
    <property type="protein sequence ID" value="CAH0730862.1"/>
    <property type="molecule type" value="Genomic_DNA"/>
</dbReference>
<organism evidence="4 5">
    <name type="scientific">Brenthis ino</name>
    <name type="common">lesser marbled fritillary</name>
    <dbReference type="NCBI Taxonomy" id="405034"/>
    <lineage>
        <taxon>Eukaryota</taxon>
        <taxon>Metazoa</taxon>
        <taxon>Ecdysozoa</taxon>
        <taxon>Arthropoda</taxon>
        <taxon>Hexapoda</taxon>
        <taxon>Insecta</taxon>
        <taxon>Pterygota</taxon>
        <taxon>Neoptera</taxon>
        <taxon>Endopterygota</taxon>
        <taxon>Lepidoptera</taxon>
        <taxon>Glossata</taxon>
        <taxon>Ditrysia</taxon>
        <taxon>Papilionoidea</taxon>
        <taxon>Nymphalidae</taxon>
        <taxon>Heliconiinae</taxon>
        <taxon>Argynnini</taxon>
        <taxon>Brenthis</taxon>
    </lineage>
</organism>
<dbReference type="Pfam" id="PF25298">
    <property type="entry name" value="Baculo_FP_2nd"/>
    <property type="match status" value="1"/>
</dbReference>
<feature type="region of interest" description="Disordered" evidence="2">
    <location>
        <begin position="1"/>
        <end position="25"/>
    </location>
</feature>
<name>A0A8J9VFM4_9NEOP</name>
<feature type="coiled-coil region" evidence="1">
    <location>
        <begin position="100"/>
        <end position="141"/>
    </location>
</feature>
<gene>
    <name evidence="4" type="ORF">BINO364_LOCUS15793</name>
</gene>
<proteinExistence type="predicted"/>
<evidence type="ECO:0000259" key="3">
    <source>
        <dbReference type="Pfam" id="PF25298"/>
    </source>
</evidence>
<dbReference type="InterPro" id="IPR057251">
    <property type="entry name" value="FP_C"/>
</dbReference>
<dbReference type="OrthoDB" id="7251849at2759"/>
<evidence type="ECO:0000313" key="4">
    <source>
        <dbReference type="EMBL" id="CAH0730862.1"/>
    </source>
</evidence>
<feature type="domain" description="FP protein C-terminal" evidence="3">
    <location>
        <begin position="249"/>
        <end position="299"/>
    </location>
</feature>
<dbReference type="SUPFAM" id="SSF58100">
    <property type="entry name" value="Bacterial hemolysins"/>
    <property type="match status" value="1"/>
</dbReference>
<dbReference type="AlphaFoldDB" id="A0A8J9VFM4"/>
<keyword evidence="1" id="KW-0175">Coiled coil</keyword>
<protein>
    <recommendedName>
        <fullName evidence="3">FP protein C-terminal domain-containing protein</fullName>
    </recommendedName>
</protein>
<evidence type="ECO:0000313" key="5">
    <source>
        <dbReference type="Proteomes" id="UP000838878"/>
    </source>
</evidence>
<evidence type="ECO:0000256" key="1">
    <source>
        <dbReference type="SAM" id="Coils"/>
    </source>
</evidence>